<evidence type="ECO:0000259" key="8">
    <source>
        <dbReference type="PROSITE" id="PS50112"/>
    </source>
</evidence>
<dbReference type="SMART" id="SM00086">
    <property type="entry name" value="PAC"/>
    <property type="match status" value="4"/>
</dbReference>
<dbReference type="InterPro" id="IPR003661">
    <property type="entry name" value="HisK_dim/P_dom"/>
</dbReference>
<dbReference type="CDD" id="cd00082">
    <property type="entry name" value="HisKA"/>
    <property type="match status" value="1"/>
</dbReference>
<dbReference type="Pfam" id="PF08448">
    <property type="entry name" value="PAS_4"/>
    <property type="match status" value="3"/>
</dbReference>
<keyword evidence="5" id="KW-0418">Kinase</keyword>
<dbReference type="Gene3D" id="1.10.287.130">
    <property type="match status" value="1"/>
</dbReference>
<feature type="domain" description="PAC" evidence="9">
    <location>
        <begin position="355"/>
        <end position="407"/>
    </location>
</feature>
<comment type="caution">
    <text evidence="10">The sequence shown here is derived from an EMBL/GenBank/DDBJ whole genome shotgun (WGS) entry which is preliminary data.</text>
</comment>
<dbReference type="Gene3D" id="3.30.565.10">
    <property type="entry name" value="Histidine kinase-like ATPase, C-terminal domain"/>
    <property type="match status" value="1"/>
</dbReference>
<dbReference type="InterPro" id="IPR005467">
    <property type="entry name" value="His_kinase_dom"/>
</dbReference>
<accession>A0ABT8R3E9</accession>
<dbReference type="PRINTS" id="PR00344">
    <property type="entry name" value="BCTRLSENSOR"/>
</dbReference>
<feature type="domain" description="PAS" evidence="8">
    <location>
        <begin position="527"/>
        <end position="598"/>
    </location>
</feature>
<dbReference type="InterPro" id="IPR004358">
    <property type="entry name" value="Sig_transdc_His_kin-like_C"/>
</dbReference>
<feature type="domain" description="PAC" evidence="9">
    <location>
        <begin position="207"/>
        <end position="277"/>
    </location>
</feature>
<dbReference type="SUPFAM" id="SSF47384">
    <property type="entry name" value="Homodimeric domain of signal transducing histidine kinase"/>
    <property type="match status" value="1"/>
</dbReference>
<dbReference type="Gene3D" id="3.30.450.20">
    <property type="entry name" value="PAS domain"/>
    <property type="match status" value="5"/>
</dbReference>
<name>A0ABT8R3E9_9BACT</name>
<evidence type="ECO:0000259" key="7">
    <source>
        <dbReference type="PROSITE" id="PS50109"/>
    </source>
</evidence>
<dbReference type="PANTHER" id="PTHR43304">
    <property type="entry name" value="PHYTOCHROME-LIKE PROTEIN CPH1"/>
    <property type="match status" value="1"/>
</dbReference>
<organism evidence="10 11">
    <name type="scientific">Rhodocytophaga aerolata</name>
    <dbReference type="NCBI Taxonomy" id="455078"/>
    <lineage>
        <taxon>Bacteria</taxon>
        <taxon>Pseudomonadati</taxon>
        <taxon>Bacteroidota</taxon>
        <taxon>Cytophagia</taxon>
        <taxon>Cytophagales</taxon>
        <taxon>Rhodocytophagaceae</taxon>
        <taxon>Rhodocytophaga</taxon>
    </lineage>
</organism>
<dbReference type="InterPro" id="IPR013656">
    <property type="entry name" value="PAS_4"/>
</dbReference>
<evidence type="ECO:0000256" key="4">
    <source>
        <dbReference type="ARBA" id="ARBA00022679"/>
    </source>
</evidence>
<reference evidence="10" key="1">
    <citation type="submission" date="2023-07" db="EMBL/GenBank/DDBJ databases">
        <title>The genome sequence of Rhodocytophaga aerolata KACC 12507.</title>
        <authorList>
            <person name="Zhang X."/>
        </authorList>
    </citation>
    <scope>NUCLEOTIDE SEQUENCE</scope>
    <source>
        <strain evidence="10">KACC 12507</strain>
    </source>
</reference>
<dbReference type="InterPro" id="IPR003594">
    <property type="entry name" value="HATPase_dom"/>
</dbReference>
<dbReference type="Proteomes" id="UP001168528">
    <property type="component" value="Unassembled WGS sequence"/>
</dbReference>
<dbReference type="InterPro" id="IPR013655">
    <property type="entry name" value="PAS_fold_3"/>
</dbReference>
<dbReference type="EC" id="2.7.13.3" evidence="2"/>
<evidence type="ECO:0000259" key="9">
    <source>
        <dbReference type="PROSITE" id="PS50113"/>
    </source>
</evidence>
<dbReference type="SMART" id="SM00388">
    <property type="entry name" value="HisKA"/>
    <property type="match status" value="1"/>
</dbReference>
<keyword evidence="3" id="KW-0597">Phosphoprotein</keyword>
<dbReference type="Pfam" id="PF08447">
    <property type="entry name" value="PAS_3"/>
    <property type="match status" value="1"/>
</dbReference>
<evidence type="ECO:0000256" key="6">
    <source>
        <dbReference type="SAM" id="Coils"/>
    </source>
</evidence>
<dbReference type="CDD" id="cd00130">
    <property type="entry name" value="PAS"/>
    <property type="match status" value="2"/>
</dbReference>
<dbReference type="EMBL" id="JAUKPO010000004">
    <property type="protein sequence ID" value="MDO1446624.1"/>
    <property type="molecule type" value="Genomic_DNA"/>
</dbReference>
<evidence type="ECO:0000313" key="10">
    <source>
        <dbReference type="EMBL" id="MDO1446624.1"/>
    </source>
</evidence>
<dbReference type="InterPro" id="IPR001610">
    <property type="entry name" value="PAC"/>
</dbReference>
<dbReference type="PROSITE" id="PS50109">
    <property type="entry name" value="HIS_KIN"/>
    <property type="match status" value="1"/>
</dbReference>
<protein>
    <recommendedName>
        <fullName evidence="2">histidine kinase</fullName>
        <ecNumber evidence="2">2.7.13.3</ecNumber>
    </recommendedName>
</protein>
<evidence type="ECO:0000256" key="5">
    <source>
        <dbReference type="ARBA" id="ARBA00022777"/>
    </source>
</evidence>
<evidence type="ECO:0000256" key="1">
    <source>
        <dbReference type="ARBA" id="ARBA00000085"/>
    </source>
</evidence>
<dbReference type="InterPro" id="IPR000700">
    <property type="entry name" value="PAS-assoc_C"/>
</dbReference>
<keyword evidence="6" id="KW-0175">Coiled coil</keyword>
<dbReference type="Pfam" id="PF02518">
    <property type="entry name" value="HATPase_c"/>
    <property type="match status" value="1"/>
</dbReference>
<feature type="domain" description="Histidine kinase" evidence="7">
    <location>
        <begin position="845"/>
        <end position="1056"/>
    </location>
</feature>
<dbReference type="SMART" id="SM00091">
    <property type="entry name" value="PAS"/>
    <property type="match status" value="4"/>
</dbReference>
<keyword evidence="4" id="KW-0808">Transferase</keyword>
<dbReference type="InterPro" id="IPR036097">
    <property type="entry name" value="HisK_dim/P_sf"/>
</dbReference>
<evidence type="ECO:0000256" key="2">
    <source>
        <dbReference type="ARBA" id="ARBA00012438"/>
    </source>
</evidence>
<evidence type="ECO:0000256" key="3">
    <source>
        <dbReference type="ARBA" id="ARBA00022553"/>
    </source>
</evidence>
<dbReference type="RefSeq" id="WP_302037423.1">
    <property type="nucleotide sequence ID" value="NZ_JAUKPO010000004.1"/>
</dbReference>
<comment type="catalytic activity">
    <reaction evidence="1">
        <text>ATP + protein L-histidine = ADP + protein N-phospho-L-histidine.</text>
        <dbReference type="EC" id="2.7.13.3"/>
    </reaction>
</comment>
<dbReference type="PROSITE" id="PS50112">
    <property type="entry name" value="PAS"/>
    <property type="match status" value="2"/>
</dbReference>
<dbReference type="InterPro" id="IPR052162">
    <property type="entry name" value="Sensor_kinase/Photoreceptor"/>
</dbReference>
<dbReference type="NCBIfam" id="TIGR00229">
    <property type="entry name" value="sensory_box"/>
    <property type="match status" value="3"/>
</dbReference>
<dbReference type="SUPFAM" id="SSF55874">
    <property type="entry name" value="ATPase domain of HSP90 chaperone/DNA topoisomerase II/histidine kinase"/>
    <property type="match status" value="1"/>
</dbReference>
<dbReference type="InterPro" id="IPR036890">
    <property type="entry name" value="HATPase_C_sf"/>
</dbReference>
<dbReference type="PANTHER" id="PTHR43304:SF1">
    <property type="entry name" value="PAC DOMAIN-CONTAINING PROTEIN"/>
    <property type="match status" value="1"/>
</dbReference>
<dbReference type="SUPFAM" id="SSF55785">
    <property type="entry name" value="PYP-like sensor domain (PAS domain)"/>
    <property type="match status" value="5"/>
</dbReference>
<feature type="coiled-coil region" evidence="6">
    <location>
        <begin position="641"/>
        <end position="700"/>
    </location>
</feature>
<dbReference type="PROSITE" id="PS50113">
    <property type="entry name" value="PAC"/>
    <property type="match status" value="3"/>
</dbReference>
<keyword evidence="11" id="KW-1185">Reference proteome</keyword>
<sequence>MEFNYLKAYAAFILDNCLDEFVRIHLQRVKEIELPLLKLFTAFTDEQLYTFSSSNTKEFLQSLAGGKAMESARQRNDLWKANLLPNVPRNSIDVKDMAFTPHTRKYAFIRLLKEYTRDLDLYEAVIGELDMFYSLQQEMSLETFVAIQNERVIQEKDFLSTLLDNTSDGISAYDLEGEITVWNKALEDRTGVSKVQAIGQQLFSLFSQYEGTVMQQAIERVRNGEKVFLHDVPLADRTGYYEASLTPLIDNNGQTIGWLTVSRDITSKKLAEEKLQKSEAVMAQAQSIAHVGSWEWEASTGKVTWSDELYRIFGYQPQKDEIEINQQWLLQHIHPESKAEIEKIYTLVASHQSSFEATVQIIRRDKRVRITQTKGMIQCDEAGRPIKIVGATQDVTEEKEAQRLVQGVLNGSLAGLIYFQSVRSEAESIIDFEYVLVNNAAYRHLKRKEPLTGKRMLEVYPELQQADVFRKFTLVVETGNSYADTILFAIENKPTWFKLYAVKQSDGLVLSFEDITATKEAEEKLQKEKDFSDSLIFHSIDGIVSLDENLHYTAWNPVMEKYIGKNRSEVLGKHVLEVFPGTENSQAVQAMKAALRGIPTKLSDHEFNSRKGYYDAYVFPLYGANNHIAGVMSIVHDVTERKQNELKERAAQEEIHRKNQELAHALDELRQYKDHLVELNLSLEEKIQERTKELVTSENQLRLVSDALPLLVSYIDAQQRYKFTNKAYSEWFKKPLNAIQGRTMRELLGDETYLPAAPYIEKVLQGEHVTYDTSFTHAEKGNRYVTVTYVPHLDHGKTAGFYAIVFDITERVKSEQALQAAFGEMEQKNQELSKINEVLDNFVYMAAHDLKSPVANLKLLSGMLQRVDTTLHPELYAAIVESVNRLDQTINGLVEVIEIQSVQDIPVKEVAFHQCLHPILQDLADEIQSTGSQIEVDFSQKDTIRYVEAYLQSILKNLLTNAIKYRSHARNLQVHIQTRQENEYVLLTVSDNGMGMNLAKYGQHLFKPFTRFTNKASGKGLGLHLIKSMVEKNGGKVLVESDVEKGTTFRIYLKEY</sequence>
<feature type="domain" description="PAC" evidence="9">
    <location>
        <begin position="596"/>
        <end position="650"/>
    </location>
</feature>
<feature type="domain" description="PAS" evidence="8">
    <location>
        <begin position="155"/>
        <end position="225"/>
    </location>
</feature>
<proteinExistence type="predicted"/>
<dbReference type="SMART" id="SM00387">
    <property type="entry name" value="HATPase_c"/>
    <property type="match status" value="1"/>
</dbReference>
<dbReference type="InterPro" id="IPR035965">
    <property type="entry name" value="PAS-like_dom_sf"/>
</dbReference>
<gene>
    <name evidence="10" type="ORF">Q0590_10205</name>
</gene>
<evidence type="ECO:0000313" key="11">
    <source>
        <dbReference type="Proteomes" id="UP001168528"/>
    </source>
</evidence>
<dbReference type="Gene3D" id="2.10.70.100">
    <property type="match status" value="1"/>
</dbReference>
<dbReference type="InterPro" id="IPR000014">
    <property type="entry name" value="PAS"/>
</dbReference>